<dbReference type="RefSeq" id="WP_201684657.1">
    <property type="nucleotide sequence ID" value="NZ_JAEQNA010000005.1"/>
</dbReference>
<evidence type="ECO:0000313" key="3">
    <source>
        <dbReference type="Proteomes" id="UP000613011"/>
    </source>
</evidence>
<dbReference type="AlphaFoldDB" id="A0A937D731"/>
<accession>A0A937D731</accession>
<comment type="caution">
    <text evidence="2">The sequence shown here is derived from an EMBL/GenBank/DDBJ whole genome shotgun (WGS) entry which is preliminary data.</text>
</comment>
<gene>
    <name evidence="2" type="ORF">JI739_14600</name>
</gene>
<dbReference type="SUPFAM" id="SSF54427">
    <property type="entry name" value="NTF2-like"/>
    <property type="match status" value="1"/>
</dbReference>
<sequence length="130" mass="13923">MTPVDTIKDAYAAFGRNDPSVLLGTFDASVAWNEPEGMPLADRNPYRSAQAVGEGVLGRVVAAFDDFSATPHTFIDGGDQVVVLGRFGGTAKDGGQKLDAPFCHIYRFSEGKVVTFQGFTDTGQWTKLMG</sequence>
<dbReference type="InterPro" id="IPR037401">
    <property type="entry name" value="SnoaL-like"/>
</dbReference>
<keyword evidence="3" id="KW-1185">Reference proteome</keyword>
<dbReference type="PANTHER" id="PTHR41252">
    <property type="entry name" value="BLR2505 PROTEIN"/>
    <property type="match status" value="1"/>
</dbReference>
<evidence type="ECO:0000259" key="1">
    <source>
        <dbReference type="Pfam" id="PF12680"/>
    </source>
</evidence>
<dbReference type="Pfam" id="PF12680">
    <property type="entry name" value="SnoaL_2"/>
    <property type="match status" value="1"/>
</dbReference>
<feature type="domain" description="SnoaL-like" evidence="1">
    <location>
        <begin position="8"/>
        <end position="114"/>
    </location>
</feature>
<dbReference type="Proteomes" id="UP000613011">
    <property type="component" value="Unassembled WGS sequence"/>
</dbReference>
<dbReference type="EMBL" id="JAEQNA010000005">
    <property type="protein sequence ID" value="MBL0421583.1"/>
    <property type="molecule type" value="Genomic_DNA"/>
</dbReference>
<organism evidence="2 3">
    <name type="scientific">Ramlibacter aurantiacus</name>
    <dbReference type="NCBI Taxonomy" id="2801330"/>
    <lineage>
        <taxon>Bacteria</taxon>
        <taxon>Pseudomonadati</taxon>
        <taxon>Pseudomonadota</taxon>
        <taxon>Betaproteobacteria</taxon>
        <taxon>Burkholderiales</taxon>
        <taxon>Comamonadaceae</taxon>
        <taxon>Ramlibacter</taxon>
    </lineage>
</organism>
<dbReference type="InterPro" id="IPR032710">
    <property type="entry name" value="NTF2-like_dom_sf"/>
</dbReference>
<dbReference type="PANTHER" id="PTHR41252:SF1">
    <property type="entry name" value="BLR2505 PROTEIN"/>
    <property type="match status" value="1"/>
</dbReference>
<dbReference type="Gene3D" id="3.10.450.50">
    <property type="match status" value="1"/>
</dbReference>
<evidence type="ECO:0000313" key="2">
    <source>
        <dbReference type="EMBL" id="MBL0421583.1"/>
    </source>
</evidence>
<reference evidence="2" key="1">
    <citation type="submission" date="2021-01" db="EMBL/GenBank/DDBJ databases">
        <title>Ramlibacter sp. strain AW1 16S ribosomal RNA gene Genome sequencing and assembly.</title>
        <authorList>
            <person name="Kang M."/>
        </authorList>
    </citation>
    <scope>NUCLEOTIDE SEQUENCE</scope>
    <source>
        <strain evidence="2">AW1</strain>
    </source>
</reference>
<name>A0A937D731_9BURK</name>
<protein>
    <submittedName>
        <fullName evidence="2">Nuclear transport factor 2 family protein</fullName>
    </submittedName>
</protein>
<proteinExistence type="predicted"/>